<dbReference type="PANTHER" id="PTHR21354">
    <property type="entry name" value="ZINC FINGER PROTEIN 511"/>
    <property type="match status" value="1"/>
</dbReference>
<sequence>MYRQLEMQHRAGMQQPCPPASQHTTSPPPITTTTTKLRRPVTATAMSKRPRDDTDIPTVTSTALPSTSIASTSTTAPPPPAKYARSSHSPPPSSPMSVQATPSAPTITCTLPSCPQREHGTVDSYETHYAKHHTNRCSDCGKNFPASRILECHIRENHDMFAVLARERGEKIFACFLDDCDKVCVSPGKRRAHLIDKHHYHPSFNFFIVNDGIDRATSLLAASPVRKSRTRVRRVSLGDSSAGSSNTTAVTPADARRPRRKAAVATTSTTNTNTTDAKEPVDGMDVDDAVEDKRTHRKHARSASEPSVGPPSAKQTTAENAGKGGDEDTDMTDLTARMGAIRFVPPSVVRFGRRGAGGGFSKK</sequence>
<evidence type="ECO:0000256" key="1">
    <source>
        <dbReference type="PROSITE-ProRule" id="PRU00042"/>
    </source>
</evidence>
<reference evidence="4" key="1">
    <citation type="submission" date="2023-01" db="EMBL/GenBank/DDBJ databases">
        <title>The chitinases involved in constricting ring structure development in the nematode-trapping fungus Drechslerella dactyloides.</title>
        <authorList>
            <person name="Wang R."/>
            <person name="Zhang L."/>
            <person name="Tang P."/>
            <person name="Li S."/>
            <person name="Liang L."/>
        </authorList>
    </citation>
    <scope>NUCLEOTIDE SEQUENCE</scope>
    <source>
        <strain evidence="4">YMF1.00031</strain>
    </source>
</reference>
<feature type="compositionally biased region" description="Polar residues" evidence="2">
    <location>
        <begin position="238"/>
        <end position="250"/>
    </location>
</feature>
<dbReference type="PANTHER" id="PTHR21354:SF0">
    <property type="entry name" value="ZINC FINGER PROTEIN 511"/>
    <property type="match status" value="1"/>
</dbReference>
<dbReference type="GO" id="GO:0008270">
    <property type="term" value="F:zinc ion binding"/>
    <property type="evidence" value="ECO:0007669"/>
    <property type="project" value="UniProtKB-KW"/>
</dbReference>
<name>A0AAD6J8H4_DREDA</name>
<dbReference type="EMBL" id="JAQGDS010000001">
    <property type="protein sequence ID" value="KAJ6264871.1"/>
    <property type="molecule type" value="Genomic_DNA"/>
</dbReference>
<gene>
    <name evidence="4" type="ORF">Dda_1024</name>
</gene>
<feature type="compositionally biased region" description="Gly residues" evidence="2">
    <location>
        <begin position="354"/>
        <end position="363"/>
    </location>
</feature>
<feature type="compositionally biased region" description="Low complexity" evidence="2">
    <location>
        <begin position="60"/>
        <end position="75"/>
    </location>
</feature>
<feature type="domain" description="C2H2-type" evidence="3">
    <location>
        <begin position="135"/>
        <end position="158"/>
    </location>
</feature>
<dbReference type="InterPro" id="IPR039258">
    <property type="entry name" value="ZNF511"/>
</dbReference>
<feature type="region of interest" description="Disordered" evidence="2">
    <location>
        <begin position="1"/>
        <end position="103"/>
    </location>
</feature>
<dbReference type="PROSITE" id="PS00028">
    <property type="entry name" value="ZINC_FINGER_C2H2_1"/>
    <property type="match status" value="1"/>
</dbReference>
<evidence type="ECO:0000256" key="2">
    <source>
        <dbReference type="SAM" id="MobiDB-lite"/>
    </source>
</evidence>
<evidence type="ECO:0000313" key="5">
    <source>
        <dbReference type="Proteomes" id="UP001221413"/>
    </source>
</evidence>
<proteinExistence type="predicted"/>
<keyword evidence="1" id="KW-0479">Metal-binding</keyword>
<feature type="compositionally biased region" description="Low complexity" evidence="2">
    <location>
        <begin position="31"/>
        <end position="44"/>
    </location>
</feature>
<organism evidence="4 5">
    <name type="scientific">Drechslerella dactyloides</name>
    <name type="common">Nematode-trapping fungus</name>
    <name type="synonym">Arthrobotrys dactyloides</name>
    <dbReference type="NCBI Taxonomy" id="74499"/>
    <lineage>
        <taxon>Eukaryota</taxon>
        <taxon>Fungi</taxon>
        <taxon>Dikarya</taxon>
        <taxon>Ascomycota</taxon>
        <taxon>Pezizomycotina</taxon>
        <taxon>Orbiliomycetes</taxon>
        <taxon>Orbiliales</taxon>
        <taxon>Orbiliaceae</taxon>
        <taxon>Drechslerella</taxon>
    </lineage>
</organism>
<keyword evidence="1" id="KW-0863">Zinc-finger</keyword>
<protein>
    <submittedName>
        <fullName evidence="4">Zinc finger protein</fullName>
    </submittedName>
</protein>
<keyword evidence="1" id="KW-0862">Zinc</keyword>
<comment type="caution">
    <text evidence="4">The sequence shown here is derived from an EMBL/GenBank/DDBJ whole genome shotgun (WGS) entry which is preliminary data.</text>
</comment>
<accession>A0AAD6J8H4</accession>
<evidence type="ECO:0000259" key="3">
    <source>
        <dbReference type="PROSITE" id="PS50157"/>
    </source>
</evidence>
<dbReference type="SMART" id="SM00355">
    <property type="entry name" value="ZnF_C2H2"/>
    <property type="match status" value="3"/>
</dbReference>
<dbReference type="AlphaFoldDB" id="A0AAD6J8H4"/>
<dbReference type="InterPro" id="IPR013087">
    <property type="entry name" value="Znf_C2H2_type"/>
</dbReference>
<keyword evidence="5" id="KW-1185">Reference proteome</keyword>
<dbReference type="PROSITE" id="PS50157">
    <property type="entry name" value="ZINC_FINGER_C2H2_2"/>
    <property type="match status" value="1"/>
</dbReference>
<feature type="compositionally biased region" description="Low complexity" evidence="2">
    <location>
        <begin position="263"/>
        <end position="275"/>
    </location>
</feature>
<feature type="region of interest" description="Disordered" evidence="2">
    <location>
        <begin position="225"/>
        <end position="363"/>
    </location>
</feature>
<evidence type="ECO:0000313" key="4">
    <source>
        <dbReference type="EMBL" id="KAJ6264871.1"/>
    </source>
</evidence>
<dbReference type="Proteomes" id="UP001221413">
    <property type="component" value="Unassembled WGS sequence"/>
</dbReference>